<evidence type="ECO:0000256" key="2">
    <source>
        <dbReference type="ARBA" id="ARBA00023065"/>
    </source>
</evidence>
<dbReference type="InterPro" id="IPR038662">
    <property type="entry name" value="ATP_synth_F0_csu_sf"/>
</dbReference>
<reference evidence="4 5" key="1">
    <citation type="submission" date="2020-09" db="EMBL/GenBank/DDBJ databases">
        <title>Draft Genome Sequences of Oil-Oxidizing Bacteria Halomonas titanicae, Marinobacter lutaoensis, and Virgibacillus halodenitrificans Isolated from Highly Saline Environments.</title>
        <authorList>
            <person name="Grouzdev D.S."/>
            <person name="Sokolova D.S."/>
            <person name="Semenova E.M."/>
            <person name="Borzenkov I.A."/>
            <person name="Bidzhieva S.K."/>
            <person name="Poltaraus A.B."/>
            <person name="Nazina T.N."/>
        </authorList>
    </citation>
    <scope>NUCLEOTIDE SEQUENCE [LARGE SCALE GENOMIC DNA]</scope>
    <source>
        <strain evidence="4 5">VKM B-3472D</strain>
    </source>
</reference>
<evidence type="ECO:0000256" key="3">
    <source>
        <dbReference type="SAM" id="Phobius"/>
    </source>
</evidence>
<keyword evidence="3" id="KW-0812">Transmembrane</keyword>
<accession>A0ABR7VHL9</accession>
<dbReference type="InterPro" id="IPR035921">
    <property type="entry name" value="F/V-ATP_Csub_sf"/>
</dbReference>
<evidence type="ECO:0000313" key="4">
    <source>
        <dbReference type="EMBL" id="MBD1221431.1"/>
    </source>
</evidence>
<evidence type="ECO:0000313" key="5">
    <source>
        <dbReference type="Proteomes" id="UP000621631"/>
    </source>
</evidence>
<organism evidence="4 5">
    <name type="scientific">Virgibacillus halodenitrificans</name>
    <name type="common">Bacillus halodenitrificans</name>
    <dbReference type="NCBI Taxonomy" id="1482"/>
    <lineage>
        <taxon>Bacteria</taxon>
        <taxon>Bacillati</taxon>
        <taxon>Bacillota</taxon>
        <taxon>Bacilli</taxon>
        <taxon>Bacillales</taxon>
        <taxon>Bacillaceae</taxon>
        <taxon>Virgibacillus</taxon>
    </lineage>
</organism>
<keyword evidence="3" id="KW-0472">Membrane</keyword>
<feature type="transmembrane region" description="Helical" evidence="3">
    <location>
        <begin position="106"/>
        <end position="131"/>
    </location>
</feature>
<sequence length="134" mass="14917">MVPYIFVAAAVLAVIPILILYKIHSSKLKEDPSLRDKVQTKFMIGIAISEAIPIILIVYGFINLEPVQTISALFIPFLIVLFLMAYAVFFILVNKRIDVTPESEETVNAFAMVSLPLSMSMPLIALVSLFLMMP</sequence>
<evidence type="ECO:0008006" key="6">
    <source>
        <dbReference type="Google" id="ProtNLM"/>
    </source>
</evidence>
<dbReference type="RefSeq" id="WP_189776886.1">
    <property type="nucleotide sequence ID" value="NZ_JACWEZ010000001.1"/>
</dbReference>
<keyword evidence="5" id="KW-1185">Reference proteome</keyword>
<evidence type="ECO:0000256" key="1">
    <source>
        <dbReference type="ARBA" id="ARBA00022781"/>
    </source>
</evidence>
<name>A0ABR7VHL9_VIRHA</name>
<keyword evidence="2" id="KW-0813">Transport</keyword>
<comment type="caution">
    <text evidence="4">The sequence shown here is derived from an EMBL/GenBank/DDBJ whole genome shotgun (WGS) entry which is preliminary data.</text>
</comment>
<dbReference type="SUPFAM" id="SSF81333">
    <property type="entry name" value="F1F0 ATP synthase subunit C"/>
    <property type="match status" value="1"/>
</dbReference>
<keyword evidence="1" id="KW-0375">Hydrogen ion transport</keyword>
<feature type="transmembrane region" description="Helical" evidence="3">
    <location>
        <begin position="42"/>
        <end position="62"/>
    </location>
</feature>
<dbReference type="EMBL" id="JACWEZ010000001">
    <property type="protein sequence ID" value="MBD1221431.1"/>
    <property type="molecule type" value="Genomic_DNA"/>
</dbReference>
<feature type="transmembrane region" description="Helical" evidence="3">
    <location>
        <begin position="74"/>
        <end position="94"/>
    </location>
</feature>
<dbReference type="Gene3D" id="1.20.20.10">
    <property type="entry name" value="F1F0 ATP synthase subunit C"/>
    <property type="match status" value="1"/>
</dbReference>
<protein>
    <recommendedName>
        <fullName evidence="6">DUF350 domain-containing protein</fullName>
    </recommendedName>
</protein>
<proteinExistence type="predicted"/>
<gene>
    <name evidence="4" type="ORF">IC602_02255</name>
</gene>
<feature type="transmembrane region" description="Helical" evidence="3">
    <location>
        <begin position="6"/>
        <end position="21"/>
    </location>
</feature>
<keyword evidence="2" id="KW-0406">Ion transport</keyword>
<keyword evidence="3" id="KW-1133">Transmembrane helix</keyword>
<dbReference type="Proteomes" id="UP000621631">
    <property type="component" value="Unassembled WGS sequence"/>
</dbReference>